<dbReference type="PANTHER" id="PTHR10209:SF859">
    <property type="entry name" value="OS03G0690500 PROTEIN"/>
    <property type="match status" value="1"/>
</dbReference>
<keyword evidence="4 5" id="KW-0408">Iron</keyword>
<dbReference type="PANTHER" id="PTHR10209">
    <property type="entry name" value="OXIDOREDUCTASE, 2OG-FE II OXYGENASE FAMILY PROTEIN"/>
    <property type="match status" value="1"/>
</dbReference>
<keyword evidence="8" id="KW-1185">Reference proteome</keyword>
<comment type="similarity">
    <text evidence="1 5">Belongs to the iron/ascorbate-dependent oxidoreductase family.</text>
</comment>
<evidence type="ECO:0000313" key="7">
    <source>
        <dbReference type="EMBL" id="KAK6929814.1"/>
    </source>
</evidence>
<dbReference type="Proteomes" id="UP001370490">
    <property type="component" value="Unassembled WGS sequence"/>
</dbReference>
<reference evidence="7 8" key="1">
    <citation type="submission" date="2023-12" db="EMBL/GenBank/DDBJ databases">
        <title>A high-quality genome assembly for Dillenia turbinata (Dilleniales).</title>
        <authorList>
            <person name="Chanderbali A."/>
        </authorList>
    </citation>
    <scope>NUCLEOTIDE SEQUENCE [LARGE SCALE GENOMIC DNA]</scope>
    <source>
        <strain evidence="7">LSX21</strain>
        <tissue evidence="7">Leaf</tissue>
    </source>
</reference>
<evidence type="ECO:0000256" key="2">
    <source>
        <dbReference type="ARBA" id="ARBA00022723"/>
    </source>
</evidence>
<keyword evidence="2 5" id="KW-0479">Metal-binding</keyword>
<evidence type="ECO:0000256" key="4">
    <source>
        <dbReference type="ARBA" id="ARBA00023004"/>
    </source>
</evidence>
<dbReference type="AlphaFoldDB" id="A0AAN8VAH6"/>
<dbReference type="SUPFAM" id="SSF51197">
    <property type="entry name" value="Clavaminate synthase-like"/>
    <property type="match status" value="1"/>
</dbReference>
<feature type="domain" description="Fe2OG dioxygenase" evidence="6">
    <location>
        <begin position="212"/>
        <end position="314"/>
    </location>
</feature>
<evidence type="ECO:0000259" key="6">
    <source>
        <dbReference type="PROSITE" id="PS51471"/>
    </source>
</evidence>
<keyword evidence="7" id="KW-0223">Dioxygenase</keyword>
<protein>
    <submittedName>
        <fullName evidence="7">Non-hem dioxygenase N-terminal domain</fullName>
    </submittedName>
</protein>
<evidence type="ECO:0000256" key="5">
    <source>
        <dbReference type="RuleBase" id="RU003682"/>
    </source>
</evidence>
<accession>A0AAN8VAH6</accession>
<dbReference type="InterPro" id="IPR005123">
    <property type="entry name" value="Oxoglu/Fe-dep_dioxygenase_dom"/>
</dbReference>
<evidence type="ECO:0000256" key="3">
    <source>
        <dbReference type="ARBA" id="ARBA00023002"/>
    </source>
</evidence>
<dbReference type="Gene3D" id="2.60.120.330">
    <property type="entry name" value="B-lactam Antibiotic, Isopenicillin N Synthase, Chain"/>
    <property type="match status" value="1"/>
</dbReference>
<name>A0AAN8VAH6_9MAGN</name>
<dbReference type="InterPro" id="IPR027443">
    <property type="entry name" value="IPNS-like_sf"/>
</dbReference>
<dbReference type="Pfam" id="PF14226">
    <property type="entry name" value="DIOX_N"/>
    <property type="match status" value="1"/>
</dbReference>
<dbReference type="InterPro" id="IPR026992">
    <property type="entry name" value="DIOX_N"/>
</dbReference>
<gene>
    <name evidence="7" type="ORF">RJ641_003908</name>
</gene>
<comment type="caution">
    <text evidence="7">The sequence shown here is derived from an EMBL/GenBank/DDBJ whole genome shotgun (WGS) entry which is preliminary data.</text>
</comment>
<dbReference type="EMBL" id="JBAMMX010000012">
    <property type="protein sequence ID" value="KAK6929814.1"/>
    <property type="molecule type" value="Genomic_DNA"/>
</dbReference>
<keyword evidence="3 5" id="KW-0560">Oxidoreductase</keyword>
<proteinExistence type="inferred from homology"/>
<dbReference type="PROSITE" id="PS51471">
    <property type="entry name" value="FE2OG_OXY"/>
    <property type="match status" value="1"/>
</dbReference>
<organism evidence="7 8">
    <name type="scientific">Dillenia turbinata</name>
    <dbReference type="NCBI Taxonomy" id="194707"/>
    <lineage>
        <taxon>Eukaryota</taxon>
        <taxon>Viridiplantae</taxon>
        <taxon>Streptophyta</taxon>
        <taxon>Embryophyta</taxon>
        <taxon>Tracheophyta</taxon>
        <taxon>Spermatophyta</taxon>
        <taxon>Magnoliopsida</taxon>
        <taxon>eudicotyledons</taxon>
        <taxon>Gunneridae</taxon>
        <taxon>Pentapetalae</taxon>
        <taxon>Dilleniales</taxon>
        <taxon>Dilleniaceae</taxon>
        <taxon>Dillenia</taxon>
    </lineage>
</organism>
<dbReference type="Pfam" id="PF03171">
    <property type="entry name" value="2OG-FeII_Oxy"/>
    <property type="match status" value="1"/>
</dbReference>
<sequence>MVNPGEILENYDRLSELKAFDESKEGVKGLVDSGVAKVPRIFIQPPDEFEKTSGTCNSQFSIPVIDLGGINNDPVLRKEIVKRVREASEIWGFFQVVNHGIPVNVLEEMLDGVRRFNEQDLQVKKGFYTREYTKPVVFNCNFDLFSAPAANWRDTLYCLMAPHPPMPVELPAVCRDVLVEYSKQIQRLGFALFRLLSEALGLNPDHLNDMDCGEGLLVLSHYYPPCPEPELTMGTTKHADNDFLTVLLQDEIGGLQVLHENQWFDVPPVPGALVVNIGDLLQLITNDKFRSVEHRVLAKSEGPRVSVACFFSTSLLPSTKLYCPIKELLSDDDPPKYRATTIRDYVANFNAKGLDGMSSLQHLRL</sequence>
<evidence type="ECO:0000256" key="1">
    <source>
        <dbReference type="ARBA" id="ARBA00008056"/>
    </source>
</evidence>
<dbReference type="FunFam" id="2.60.120.330:FF:000005">
    <property type="entry name" value="1-aminocyclopropane-1-carboxylate oxidase homolog 1"/>
    <property type="match status" value="1"/>
</dbReference>
<dbReference type="GO" id="GO:0046872">
    <property type="term" value="F:metal ion binding"/>
    <property type="evidence" value="ECO:0007669"/>
    <property type="project" value="UniProtKB-KW"/>
</dbReference>
<evidence type="ECO:0000313" key="8">
    <source>
        <dbReference type="Proteomes" id="UP001370490"/>
    </source>
</evidence>
<dbReference type="InterPro" id="IPR044861">
    <property type="entry name" value="IPNS-like_FE2OG_OXY"/>
</dbReference>
<dbReference type="GO" id="GO:0051213">
    <property type="term" value="F:dioxygenase activity"/>
    <property type="evidence" value="ECO:0007669"/>
    <property type="project" value="UniProtKB-KW"/>
</dbReference>